<proteinExistence type="predicted"/>
<keyword evidence="1" id="KW-0472">Membrane</keyword>
<keyword evidence="1" id="KW-1133">Transmembrane helix</keyword>
<dbReference type="PROSITE" id="PS51257">
    <property type="entry name" value="PROKAR_LIPOPROTEIN"/>
    <property type="match status" value="1"/>
</dbReference>
<dbReference type="EMBL" id="CP018025">
    <property type="protein sequence ID" value="APD92270.1"/>
    <property type="molecule type" value="Genomic_DNA"/>
</dbReference>
<evidence type="ECO:0000313" key="2">
    <source>
        <dbReference type="EMBL" id="APD92270.1"/>
    </source>
</evidence>
<evidence type="ECO:0008006" key="4">
    <source>
        <dbReference type="Google" id="ProtNLM"/>
    </source>
</evidence>
<dbReference type="AlphaFoldDB" id="A0AAC9JGQ6"/>
<geneLocation type="plasmid" evidence="3">
    <name>pamcp48-600</name>
</geneLocation>
<sequence>MDIEKKLQEHYKSKFFWCLMVVSITAGCIYGSYKAAELDLVKSKHEVMKMHAYLTSELGEEDEEKLNTMSIKDAANFGARYQTHYLKAREYARKVAMHTRIFCSDRPEGSENVDAYPSPDLTIEMYVAELDKLQFYCF</sequence>
<evidence type="ECO:0000256" key="1">
    <source>
        <dbReference type="SAM" id="Phobius"/>
    </source>
</evidence>
<gene>
    <name evidence="2" type="ORF">BM524_20390</name>
</gene>
<accession>A0AAC9JGQ6</accession>
<name>A0AAC9JGQ6_9ALTE</name>
<keyword evidence="1" id="KW-0812">Transmembrane</keyword>
<keyword evidence="2" id="KW-0614">Plasmid</keyword>
<feature type="transmembrane region" description="Helical" evidence="1">
    <location>
        <begin position="15"/>
        <end position="33"/>
    </location>
</feature>
<dbReference type="RefSeq" id="WP_071960883.1">
    <property type="nucleotide sequence ID" value="NZ_CP018025.1"/>
</dbReference>
<reference evidence="2 3" key="1">
    <citation type="submission" date="2016-11" db="EMBL/GenBank/DDBJ databases">
        <title>Networking in microbes: conjugative elements and plasmids in the genus Alteromonas.</title>
        <authorList>
            <person name="Lopez-Perez M."/>
            <person name="Ramon-Marco N."/>
            <person name="Rodriguez-Valera F."/>
        </authorList>
    </citation>
    <scope>NUCLEOTIDE SEQUENCE [LARGE SCALE GENOMIC DNA]</scope>
    <source>
        <strain evidence="2 3">CP48</strain>
        <plasmid evidence="3">pamcp48-600</plasmid>
    </source>
</reference>
<protein>
    <recommendedName>
        <fullName evidence="4">Lipoprotein</fullName>
    </recommendedName>
</protein>
<dbReference type="Proteomes" id="UP000182101">
    <property type="component" value="Plasmid pAMCP48-600"/>
</dbReference>
<evidence type="ECO:0000313" key="3">
    <source>
        <dbReference type="Proteomes" id="UP000182101"/>
    </source>
</evidence>
<organism evidence="2 3">
    <name type="scientific">Alteromonas mediterranea</name>
    <dbReference type="NCBI Taxonomy" id="314275"/>
    <lineage>
        <taxon>Bacteria</taxon>
        <taxon>Pseudomonadati</taxon>
        <taxon>Pseudomonadota</taxon>
        <taxon>Gammaproteobacteria</taxon>
        <taxon>Alteromonadales</taxon>
        <taxon>Alteromonadaceae</taxon>
        <taxon>Alteromonas/Salinimonas group</taxon>
        <taxon>Alteromonas</taxon>
    </lineage>
</organism>